<dbReference type="RefSeq" id="WP_284342626.1">
    <property type="nucleotide sequence ID" value="NZ_BSNS01000023.1"/>
</dbReference>
<evidence type="ECO:0000313" key="4">
    <source>
        <dbReference type="Proteomes" id="UP001156691"/>
    </source>
</evidence>
<comment type="caution">
    <text evidence="3">The sequence shown here is derived from an EMBL/GenBank/DDBJ whole genome shotgun (WGS) entry which is preliminary data.</text>
</comment>
<evidence type="ECO:0000313" key="3">
    <source>
        <dbReference type="EMBL" id="GLQ57233.1"/>
    </source>
</evidence>
<proteinExistence type="predicted"/>
<name>A0ABQ5WBZ9_9HYPH</name>
<dbReference type="InterPro" id="IPR018874">
    <property type="entry name" value="Phage_Mx8_p63_C"/>
</dbReference>
<dbReference type="Pfam" id="PF10546">
    <property type="entry name" value="P63C"/>
    <property type="match status" value="1"/>
</dbReference>
<feature type="compositionally biased region" description="Basic and acidic residues" evidence="1">
    <location>
        <begin position="25"/>
        <end position="34"/>
    </location>
</feature>
<feature type="region of interest" description="Disordered" evidence="1">
    <location>
        <begin position="1"/>
        <end position="49"/>
    </location>
</feature>
<feature type="domain" description="Bacteriophage Mx8 p63 C-terminal" evidence="2">
    <location>
        <begin position="205"/>
        <end position="304"/>
    </location>
</feature>
<reference evidence="4" key="1">
    <citation type="journal article" date="2019" name="Int. J. Syst. Evol. Microbiol.">
        <title>The Global Catalogue of Microorganisms (GCM) 10K type strain sequencing project: providing services to taxonomists for standard genome sequencing and annotation.</title>
        <authorList>
            <consortium name="The Broad Institute Genomics Platform"/>
            <consortium name="The Broad Institute Genome Sequencing Center for Infectious Disease"/>
            <person name="Wu L."/>
            <person name="Ma J."/>
        </authorList>
    </citation>
    <scope>NUCLEOTIDE SEQUENCE [LARGE SCALE GENOMIC DNA]</scope>
    <source>
        <strain evidence="4">NBRC 112416</strain>
    </source>
</reference>
<dbReference type="EMBL" id="BSNS01000023">
    <property type="protein sequence ID" value="GLQ57233.1"/>
    <property type="molecule type" value="Genomic_DNA"/>
</dbReference>
<dbReference type="Proteomes" id="UP001156691">
    <property type="component" value="Unassembled WGS sequence"/>
</dbReference>
<protein>
    <recommendedName>
        <fullName evidence="2">Bacteriophage Mx8 p63 C-terminal domain-containing protein</fullName>
    </recommendedName>
</protein>
<gene>
    <name evidence="3" type="ORF">GCM10010862_44920</name>
</gene>
<evidence type="ECO:0000256" key="1">
    <source>
        <dbReference type="SAM" id="MobiDB-lite"/>
    </source>
</evidence>
<keyword evidence="4" id="KW-1185">Reference proteome</keyword>
<sequence length="344" mass="38512">MVEDLFGPGETPQQKGGKARAKTLSPEEKSDIARRGAAARWGSPRGKDVAPGLPVATHQGKMTVGALELDCYVLADGRRLFHKRGMARALNMKSGGGNVFMRAMRRKGLGSELDQKLVQKIENPINFKPLTLDLGHGYDAEVLVDVCKAIIRADDAGKLTSAQEGLAAQARILLNAFAKVGVTALIDEATGFQEIRQPDALRLLVQQYIEVEKREWDKQFPNDYYDELNRVYGSRKLTTTANGTVIQNRPQHFARFTRSYVYHPLENGAVLEELDRINPKIDAKGTRRARFHQHLTEGYGIEKLKRQVQEVLTLIKVSDNVSQFKKLFARRFPKVGTDPDLFDN</sequence>
<accession>A0ABQ5WBZ9</accession>
<organism evidence="3 4">
    <name type="scientific">Devosia nitrariae</name>
    <dbReference type="NCBI Taxonomy" id="2071872"/>
    <lineage>
        <taxon>Bacteria</taxon>
        <taxon>Pseudomonadati</taxon>
        <taxon>Pseudomonadota</taxon>
        <taxon>Alphaproteobacteria</taxon>
        <taxon>Hyphomicrobiales</taxon>
        <taxon>Devosiaceae</taxon>
        <taxon>Devosia</taxon>
    </lineage>
</organism>
<evidence type="ECO:0000259" key="2">
    <source>
        <dbReference type="Pfam" id="PF10546"/>
    </source>
</evidence>